<dbReference type="EMBL" id="AXUN02000222">
    <property type="protein sequence ID" value="ETA79213.1"/>
    <property type="molecule type" value="Genomic_DNA"/>
</dbReference>
<dbReference type="InterPro" id="IPR003439">
    <property type="entry name" value="ABC_transporter-like_ATP-bd"/>
</dbReference>
<dbReference type="InterPro" id="IPR050153">
    <property type="entry name" value="Metal_Ion_Import_ABC"/>
</dbReference>
<feature type="domain" description="ABC transporter" evidence="4">
    <location>
        <begin position="4"/>
        <end position="245"/>
    </location>
</feature>
<dbReference type="AlphaFoldDB" id="V7I011"/>
<accession>V7I011</accession>
<dbReference type="Gene3D" id="3.40.50.300">
    <property type="entry name" value="P-loop containing nucleotide triphosphate hydrolases"/>
    <property type="match status" value="1"/>
</dbReference>
<evidence type="ECO:0000256" key="2">
    <source>
        <dbReference type="ARBA" id="ARBA00022741"/>
    </source>
</evidence>
<keyword evidence="1" id="KW-0813">Transport</keyword>
<keyword evidence="6" id="KW-1185">Reference proteome</keyword>
<dbReference type="SUPFAM" id="SSF52540">
    <property type="entry name" value="P-loop containing nucleoside triphosphate hydrolases"/>
    <property type="match status" value="1"/>
</dbReference>
<evidence type="ECO:0000313" key="5">
    <source>
        <dbReference type="EMBL" id="ETA79213.1"/>
    </source>
</evidence>
<proteinExistence type="predicted"/>
<evidence type="ECO:0000256" key="1">
    <source>
        <dbReference type="ARBA" id="ARBA00022448"/>
    </source>
</evidence>
<dbReference type="InterPro" id="IPR003593">
    <property type="entry name" value="AAA+_ATPase"/>
</dbReference>
<name>V7I011_9CLOT</name>
<reference evidence="5 6" key="1">
    <citation type="journal article" date="2014" name="Genome Announc.">
        <title>Genome Sequence of Youngiibacter fragilis, the Type Strain of the Genus Youngiibacter.</title>
        <authorList>
            <person name="Wawrik C.B."/>
            <person name="Callaghan A.V."/>
            <person name="Stamps B.W."/>
            <person name="Wawrik B."/>
        </authorList>
    </citation>
    <scope>NUCLEOTIDE SEQUENCE [LARGE SCALE GENOMIC DNA]</scope>
    <source>
        <strain evidence="5 6">232.1</strain>
    </source>
</reference>
<dbReference type="FunFam" id="3.40.50.300:FF:000134">
    <property type="entry name" value="Iron-enterobactin ABC transporter ATP-binding protein"/>
    <property type="match status" value="1"/>
</dbReference>
<keyword evidence="2" id="KW-0547">Nucleotide-binding</keyword>
<organism evidence="5 6">
    <name type="scientific">Youngiibacter fragilis 232.1</name>
    <dbReference type="NCBI Taxonomy" id="994573"/>
    <lineage>
        <taxon>Bacteria</taxon>
        <taxon>Bacillati</taxon>
        <taxon>Bacillota</taxon>
        <taxon>Clostridia</taxon>
        <taxon>Eubacteriales</taxon>
        <taxon>Clostridiaceae</taxon>
        <taxon>Youngiibacter</taxon>
    </lineage>
</organism>
<protein>
    <submittedName>
        <fullName evidence="5">Iron ABC transporter ATP-binding protein</fullName>
    </submittedName>
</protein>
<dbReference type="eggNOG" id="COG1120">
    <property type="taxonomic scope" value="Bacteria"/>
</dbReference>
<dbReference type="Pfam" id="PF00005">
    <property type="entry name" value="ABC_tran"/>
    <property type="match status" value="1"/>
</dbReference>
<dbReference type="CDD" id="cd03214">
    <property type="entry name" value="ABC_Iron-Siderophores_B12_Hemin"/>
    <property type="match status" value="1"/>
</dbReference>
<dbReference type="RefSeq" id="WP_023383453.1">
    <property type="nucleotide sequence ID" value="NZ_AXUN02000222.1"/>
</dbReference>
<dbReference type="STRING" id="994573.T472_0218195"/>
<dbReference type="SMART" id="SM00382">
    <property type="entry name" value="AAA"/>
    <property type="match status" value="1"/>
</dbReference>
<dbReference type="InterPro" id="IPR017871">
    <property type="entry name" value="ABC_transporter-like_CS"/>
</dbReference>
<dbReference type="GO" id="GO:0005524">
    <property type="term" value="F:ATP binding"/>
    <property type="evidence" value="ECO:0007669"/>
    <property type="project" value="UniProtKB-KW"/>
</dbReference>
<keyword evidence="3 5" id="KW-0067">ATP-binding</keyword>
<dbReference type="InterPro" id="IPR027417">
    <property type="entry name" value="P-loop_NTPase"/>
</dbReference>
<dbReference type="PANTHER" id="PTHR42734">
    <property type="entry name" value="METAL TRANSPORT SYSTEM ATP-BINDING PROTEIN TM_0124-RELATED"/>
    <property type="match status" value="1"/>
</dbReference>
<evidence type="ECO:0000259" key="4">
    <source>
        <dbReference type="PROSITE" id="PS50893"/>
    </source>
</evidence>
<dbReference type="PROSITE" id="PS00211">
    <property type="entry name" value="ABC_TRANSPORTER_1"/>
    <property type="match status" value="1"/>
</dbReference>
<dbReference type="Proteomes" id="UP000017747">
    <property type="component" value="Unassembled WGS sequence"/>
</dbReference>
<evidence type="ECO:0000256" key="3">
    <source>
        <dbReference type="ARBA" id="ARBA00022840"/>
    </source>
</evidence>
<dbReference type="GO" id="GO:0016887">
    <property type="term" value="F:ATP hydrolysis activity"/>
    <property type="evidence" value="ECO:0007669"/>
    <property type="project" value="InterPro"/>
</dbReference>
<dbReference type="OrthoDB" id="9799337at2"/>
<gene>
    <name evidence="5" type="ORF">T472_0218195</name>
</gene>
<sequence>MAIIEINNAGFSYGERRIFKNIGFKVEPGEIYCVFGPNGCGKSTLLECVLGLLKLDEGEILIGGKNSQSMKPSELARYAAYVPQMHEKTFPYKVIDFVLMGRAAYTKMIGSPGKADIRIAENALDALGIGNFRDRPYTQLSGGELQLVMIARALAQETPVIVLDEPTSHLDFKNDIAILETIAHLAKERNLAILMATHFPNQGFFFEYKNLPVEILLMGYENNLLAGKPSDVFTEENMRVVFGMDSRVIACETEEQKILRQIVSIRSESSCR</sequence>
<dbReference type="PANTHER" id="PTHR42734:SF19">
    <property type="entry name" value="IRON COMPOUNDS ABC TRANSPORTER, ATP-BINDING PROTEIN"/>
    <property type="match status" value="1"/>
</dbReference>
<evidence type="ECO:0000313" key="6">
    <source>
        <dbReference type="Proteomes" id="UP000017747"/>
    </source>
</evidence>
<dbReference type="PROSITE" id="PS50893">
    <property type="entry name" value="ABC_TRANSPORTER_2"/>
    <property type="match status" value="1"/>
</dbReference>
<comment type="caution">
    <text evidence="5">The sequence shown here is derived from an EMBL/GenBank/DDBJ whole genome shotgun (WGS) entry which is preliminary data.</text>
</comment>